<dbReference type="PANTHER" id="PTHR10037:SF62">
    <property type="entry name" value="SODIUM CHANNEL PROTEIN 60E"/>
    <property type="match status" value="1"/>
</dbReference>
<dbReference type="GO" id="GO:0005248">
    <property type="term" value="F:voltage-gated sodium channel activity"/>
    <property type="evidence" value="ECO:0007669"/>
    <property type="project" value="TreeGrafter"/>
</dbReference>
<keyword evidence="2 6" id="KW-0812">Transmembrane</keyword>
<dbReference type="SUPFAM" id="SSF47473">
    <property type="entry name" value="EF-hand"/>
    <property type="match status" value="1"/>
</dbReference>
<dbReference type="GO" id="GO:0001518">
    <property type="term" value="C:voltage-gated sodium channel complex"/>
    <property type="evidence" value="ECO:0007669"/>
    <property type="project" value="TreeGrafter"/>
</dbReference>
<feature type="transmembrane region" description="Helical" evidence="6">
    <location>
        <begin position="194"/>
        <end position="212"/>
    </location>
</feature>
<feature type="transmembrane region" description="Helical" evidence="6">
    <location>
        <begin position="405"/>
        <end position="428"/>
    </location>
</feature>
<sequence>MLCCRDARDGQAPAVRVRTPLNSVWGTPSLAPAEVRSEADDFEQCWDKLRNLHVQECSRLRAQLQEMRLRAEQDDIAAEGTALPSRVSLSDLDEVSPEVMAEKFEGEAEVEIELPPNRLSYTQILSSQEALPTITEEESQKEALSPEEKGRQSQIHLAEKIEVLGKELKKVRSMNLLKVDRSQLSLSYLVQHPLFNALTAFMIVFNAVQIGYDAELSAAGKTPGILVQLWSFVCTIYFAVECALRIRVFRWAFFYGEAWTWNWFDLLLVVCSAADLVPLLSGSEDSSIVLSAIRALKMLRIIRVFRVFRVIKQLSNLMVMIADSLSSLLWAMVMLVIIMYVFAIGIMNFTSDWAHGQSDSSAVARVTGYFGSLDVSFYTLAIVMLGGVDFAEVLADLMLVGWVPFTLLMFFVLFTNLAVLNVVTGVFVDRALEAEKSQREYQVERVLKAQVLFNKQIVALLAQIDSNSDGRISRDELHAMLEDDKLKAHWETLGLTDFNKTKQADRLFDLLDENGDGAIYVDEFLDKCGLMRGPASALELLAVQTECGHIRRYLSQLIAGKANTNGADQQ</sequence>
<dbReference type="AlphaFoldDB" id="A0AA36MXD8"/>
<dbReference type="SMART" id="SM00054">
    <property type="entry name" value="EFh"/>
    <property type="match status" value="2"/>
</dbReference>
<dbReference type="Pfam" id="PF00520">
    <property type="entry name" value="Ion_trans"/>
    <property type="match status" value="1"/>
</dbReference>
<protein>
    <recommendedName>
        <fullName evidence="7">EF-hand domain-containing protein</fullName>
    </recommendedName>
</protein>
<comment type="subcellular location">
    <subcellularLocation>
        <location evidence="1">Membrane</location>
        <topology evidence="1">Multi-pass membrane protein</topology>
    </subcellularLocation>
</comment>
<dbReference type="PROSITE" id="PS00018">
    <property type="entry name" value="EF_HAND_1"/>
    <property type="match status" value="1"/>
</dbReference>
<dbReference type="Proteomes" id="UP001178507">
    <property type="component" value="Unassembled WGS sequence"/>
</dbReference>
<evidence type="ECO:0000313" key="9">
    <source>
        <dbReference type="Proteomes" id="UP001178507"/>
    </source>
</evidence>
<gene>
    <name evidence="8" type="ORF">EVOR1521_LOCUS15490</name>
</gene>
<dbReference type="Gene3D" id="1.20.120.350">
    <property type="entry name" value="Voltage-gated potassium channels. Chain C"/>
    <property type="match status" value="1"/>
</dbReference>
<evidence type="ECO:0000256" key="1">
    <source>
        <dbReference type="ARBA" id="ARBA00004141"/>
    </source>
</evidence>
<proteinExistence type="predicted"/>
<dbReference type="EMBL" id="CAUJNA010001979">
    <property type="protein sequence ID" value="CAJ1389974.1"/>
    <property type="molecule type" value="Genomic_DNA"/>
</dbReference>
<evidence type="ECO:0000259" key="7">
    <source>
        <dbReference type="PROSITE" id="PS50222"/>
    </source>
</evidence>
<feature type="domain" description="EF-hand" evidence="7">
    <location>
        <begin position="452"/>
        <end position="487"/>
    </location>
</feature>
<accession>A0AA36MXD8</accession>
<feature type="transmembrane region" description="Helical" evidence="6">
    <location>
        <begin position="328"/>
        <end position="350"/>
    </location>
</feature>
<dbReference type="InterPro" id="IPR005821">
    <property type="entry name" value="Ion_trans_dom"/>
</dbReference>
<evidence type="ECO:0000256" key="3">
    <source>
        <dbReference type="ARBA" id="ARBA00022837"/>
    </source>
</evidence>
<feature type="transmembrane region" description="Helical" evidence="6">
    <location>
        <begin position="224"/>
        <end position="240"/>
    </location>
</feature>
<dbReference type="Pfam" id="PF13499">
    <property type="entry name" value="EF-hand_7"/>
    <property type="match status" value="1"/>
</dbReference>
<feature type="transmembrane region" description="Helical" evidence="6">
    <location>
        <begin position="362"/>
        <end position="385"/>
    </location>
</feature>
<dbReference type="Gene3D" id="1.10.287.70">
    <property type="match status" value="1"/>
</dbReference>
<comment type="caution">
    <text evidence="8">The sequence shown here is derived from an EMBL/GenBank/DDBJ whole genome shotgun (WGS) entry which is preliminary data.</text>
</comment>
<dbReference type="GO" id="GO:0005509">
    <property type="term" value="F:calcium ion binding"/>
    <property type="evidence" value="ECO:0007669"/>
    <property type="project" value="InterPro"/>
</dbReference>
<dbReference type="InterPro" id="IPR002048">
    <property type="entry name" value="EF_hand_dom"/>
</dbReference>
<name>A0AA36MXD8_9DINO</name>
<feature type="domain" description="EF-hand" evidence="7">
    <location>
        <begin position="499"/>
        <end position="534"/>
    </location>
</feature>
<dbReference type="InterPro" id="IPR011992">
    <property type="entry name" value="EF-hand-dom_pair"/>
</dbReference>
<keyword evidence="5 6" id="KW-0472">Membrane</keyword>
<keyword evidence="9" id="KW-1185">Reference proteome</keyword>
<feature type="transmembrane region" description="Helical" evidence="6">
    <location>
        <begin position="260"/>
        <end position="280"/>
    </location>
</feature>
<evidence type="ECO:0000256" key="6">
    <source>
        <dbReference type="SAM" id="Phobius"/>
    </source>
</evidence>
<evidence type="ECO:0000313" key="8">
    <source>
        <dbReference type="EMBL" id="CAJ1389974.1"/>
    </source>
</evidence>
<evidence type="ECO:0000256" key="2">
    <source>
        <dbReference type="ARBA" id="ARBA00022692"/>
    </source>
</evidence>
<dbReference type="CDD" id="cd00051">
    <property type="entry name" value="EFh"/>
    <property type="match status" value="1"/>
</dbReference>
<dbReference type="SUPFAM" id="SSF81324">
    <property type="entry name" value="Voltage-gated potassium channels"/>
    <property type="match status" value="1"/>
</dbReference>
<keyword evidence="3" id="KW-0106">Calcium</keyword>
<organism evidence="8 9">
    <name type="scientific">Effrenium voratum</name>
    <dbReference type="NCBI Taxonomy" id="2562239"/>
    <lineage>
        <taxon>Eukaryota</taxon>
        <taxon>Sar</taxon>
        <taxon>Alveolata</taxon>
        <taxon>Dinophyceae</taxon>
        <taxon>Suessiales</taxon>
        <taxon>Symbiodiniaceae</taxon>
        <taxon>Effrenium</taxon>
    </lineage>
</organism>
<dbReference type="Gene3D" id="1.10.238.10">
    <property type="entry name" value="EF-hand"/>
    <property type="match status" value="1"/>
</dbReference>
<reference evidence="8" key="1">
    <citation type="submission" date="2023-08" db="EMBL/GenBank/DDBJ databases">
        <authorList>
            <person name="Chen Y."/>
            <person name="Shah S."/>
            <person name="Dougan E. K."/>
            <person name="Thang M."/>
            <person name="Chan C."/>
        </authorList>
    </citation>
    <scope>NUCLEOTIDE SEQUENCE</scope>
</reference>
<evidence type="ECO:0000256" key="5">
    <source>
        <dbReference type="ARBA" id="ARBA00023136"/>
    </source>
</evidence>
<dbReference type="InterPro" id="IPR027359">
    <property type="entry name" value="Volt_channel_dom_sf"/>
</dbReference>
<evidence type="ECO:0000256" key="4">
    <source>
        <dbReference type="ARBA" id="ARBA00022989"/>
    </source>
</evidence>
<dbReference type="PROSITE" id="PS50222">
    <property type="entry name" value="EF_HAND_2"/>
    <property type="match status" value="2"/>
</dbReference>
<keyword evidence="4 6" id="KW-1133">Transmembrane helix</keyword>
<dbReference type="InterPro" id="IPR043203">
    <property type="entry name" value="VGCC_Ca_Na"/>
</dbReference>
<dbReference type="PANTHER" id="PTHR10037">
    <property type="entry name" value="VOLTAGE-GATED CATION CHANNEL CALCIUM AND SODIUM"/>
    <property type="match status" value="1"/>
</dbReference>
<dbReference type="InterPro" id="IPR018247">
    <property type="entry name" value="EF_Hand_1_Ca_BS"/>
</dbReference>